<dbReference type="GO" id="GO:0005524">
    <property type="term" value="F:ATP binding"/>
    <property type="evidence" value="ECO:0007669"/>
    <property type="project" value="UniProtKB-KW"/>
</dbReference>
<dbReference type="STRING" id="298386.PBPRA1815"/>
<dbReference type="GO" id="GO:0003678">
    <property type="term" value="F:DNA helicase activity"/>
    <property type="evidence" value="ECO:0007669"/>
    <property type="project" value="UniProtKB-ARBA"/>
</dbReference>
<proteinExistence type="predicted"/>
<dbReference type="Pfam" id="PF14490">
    <property type="entry name" value="HHH_RecD2"/>
    <property type="match status" value="1"/>
</dbReference>
<dbReference type="CDD" id="cd17933">
    <property type="entry name" value="DEXSc_RecD-like"/>
    <property type="match status" value="1"/>
</dbReference>
<organism evidence="5 6">
    <name type="scientific">Photobacterium profundum (strain SS9)</name>
    <dbReference type="NCBI Taxonomy" id="298386"/>
    <lineage>
        <taxon>Bacteria</taxon>
        <taxon>Pseudomonadati</taxon>
        <taxon>Pseudomonadota</taxon>
        <taxon>Gammaproteobacteria</taxon>
        <taxon>Vibrionales</taxon>
        <taxon>Vibrionaceae</taxon>
        <taxon>Photobacterium</taxon>
    </lineage>
</organism>
<dbReference type="KEGG" id="ppr:PBPRA1815"/>
<evidence type="ECO:0000313" key="6">
    <source>
        <dbReference type="Proteomes" id="UP000000593"/>
    </source>
</evidence>
<dbReference type="SUPFAM" id="SSF52540">
    <property type="entry name" value="P-loop containing nucleoside triphosphate hydrolases"/>
    <property type="match status" value="2"/>
</dbReference>
<dbReference type="InterPro" id="IPR027417">
    <property type="entry name" value="P-loop_NTPase"/>
</dbReference>
<dbReference type="InterPro" id="IPR029493">
    <property type="entry name" value="RecD2-like_HHH"/>
</dbReference>
<accession>Q6LR56</accession>
<dbReference type="InterPro" id="IPR050534">
    <property type="entry name" value="Coronavir_polyprotein_1ab"/>
</dbReference>
<sequence length="723" mass="81797">MQDKLTAYIRVRTIWKEGDRFFLNGKIVRRDSLQVATALSYVAVNVHMDSLHAKPKKGDYWKVTGTYEYRTETYSNNYERTRVYFENPSSLELTMPNDIDEMITFISDSKEFYRIGRKTMMDAQDVLREELFPSIINKDLEKLRTAFTDKQVETLINGFERFENLRHSIWLSQHHIPPNIQQKLFKLNKSFDPRDIKNNPYELVTLGLSFEQADKIAKESFGFTEDHPYRLIGATNDALKSISKWGNTWATADQVLPLVRKRLKLDVNEFDLTESAMSLAVRKFGFTEINGRFHHGTYLFMEMVITHRFKSMLSKKAEWTDLHPEVINKAMENNPFSLTEKQAEAVFKALEYNLATIIGGAGTGKTTVLRTVLRAFHELGYNIHAVALAGKAAMTLKKSVGFQTSTIARFLGQKPLVEGKHVVIIDEASMVDLPTMFQIVLHCSPDVRFILVGDDNQLASIRAGLVLTDMVRSGVIPVTELDIVQRQEGTTGIPVYSALIKDGIVPSELTTGNIHFHECQPTRIIDACANLYAEDPLNSQIIVATNDMKDAINKYCQNTFNGSAEPLIVDMGYRKFGTKFRKGDPVIFTKNNYEVDIQNGTLGKLISVTPDEKKGSFGEVVLNGGRTVLLTQELLAKLDLAYGITLHKGQGSQFKRVIVAVENSGLVDRSWVYTGITRAEVELHLFGEEYKLISAITGLSAKYKRQTYLADLLKEHIERAWVG</sequence>
<keyword evidence="2" id="KW-0067">ATP-binding</keyword>
<evidence type="ECO:0000256" key="2">
    <source>
        <dbReference type="ARBA" id="ARBA00022840"/>
    </source>
</evidence>
<evidence type="ECO:0000313" key="5">
    <source>
        <dbReference type="EMBL" id="CAG20220.1"/>
    </source>
</evidence>
<dbReference type="InterPro" id="IPR027785">
    <property type="entry name" value="UvrD-like_helicase_C"/>
</dbReference>
<keyword evidence="6" id="KW-1185">Reference proteome</keyword>
<dbReference type="PANTHER" id="PTHR43788:SF6">
    <property type="entry name" value="DNA HELICASE B"/>
    <property type="match status" value="1"/>
</dbReference>
<dbReference type="Pfam" id="PF13538">
    <property type="entry name" value="UvrD_C_2"/>
    <property type="match status" value="1"/>
</dbReference>
<keyword evidence="1" id="KW-0547">Nucleotide-binding</keyword>
<name>Q6LR56_PHOPR</name>
<dbReference type="PANTHER" id="PTHR43788">
    <property type="entry name" value="DNA2/NAM7 HELICASE FAMILY MEMBER"/>
    <property type="match status" value="1"/>
</dbReference>
<feature type="domain" description="UvrD-like helicase C-terminal" evidence="3">
    <location>
        <begin position="641"/>
        <end position="685"/>
    </location>
</feature>
<gene>
    <name evidence="5" type="primary">VPA1266</name>
    <name evidence="5" type="ordered locus">PBPRA1815</name>
</gene>
<dbReference type="HOGENOM" id="CLU_007524_0_4_6"/>
<dbReference type="CDD" id="cd18809">
    <property type="entry name" value="SF1_C_RecD"/>
    <property type="match status" value="1"/>
</dbReference>
<dbReference type="Gene3D" id="2.30.30.940">
    <property type="match status" value="1"/>
</dbReference>
<dbReference type="Pfam" id="PF13604">
    <property type="entry name" value="AAA_30"/>
    <property type="match status" value="1"/>
</dbReference>
<evidence type="ECO:0000259" key="3">
    <source>
        <dbReference type="Pfam" id="PF13538"/>
    </source>
</evidence>
<reference evidence="6" key="1">
    <citation type="journal article" date="2005" name="Science">
        <title>Life at depth: Photobacterium profundum genome sequence and expression analysis.</title>
        <authorList>
            <person name="Vezzi A."/>
            <person name="Campanaro S."/>
            <person name="D'Angelo M."/>
            <person name="Simonato F."/>
            <person name="Vitulo N."/>
            <person name="Lauro F.M."/>
            <person name="Cestaro A."/>
            <person name="Malacrida G."/>
            <person name="Simionati B."/>
            <person name="Cannata N."/>
            <person name="Romualdi C."/>
            <person name="Bartlett D.H."/>
            <person name="Valle G."/>
        </authorList>
    </citation>
    <scope>NUCLEOTIDE SEQUENCE [LARGE SCALE GENOMIC DNA]</scope>
    <source>
        <strain evidence="6">ATCC BAA-1253 / SS9</strain>
    </source>
</reference>
<evidence type="ECO:0000259" key="4">
    <source>
        <dbReference type="Pfam" id="PF14490"/>
    </source>
</evidence>
<feature type="domain" description="ATP-dependent RecD2 DNA helicase-like helix-hairpin-helix" evidence="4">
    <location>
        <begin position="168"/>
        <end position="249"/>
    </location>
</feature>
<dbReference type="RefSeq" id="WP_011218527.1">
    <property type="nucleotide sequence ID" value="NC_006370.1"/>
</dbReference>
<dbReference type="AlphaFoldDB" id="Q6LR56"/>
<dbReference type="eggNOG" id="COG0507">
    <property type="taxonomic scope" value="Bacteria"/>
</dbReference>
<dbReference type="Gene3D" id="1.10.10.2220">
    <property type="match status" value="1"/>
</dbReference>
<dbReference type="Proteomes" id="UP000000593">
    <property type="component" value="Chromosome 1"/>
</dbReference>
<evidence type="ECO:0000256" key="1">
    <source>
        <dbReference type="ARBA" id="ARBA00022741"/>
    </source>
</evidence>
<dbReference type="Gene3D" id="3.40.50.300">
    <property type="entry name" value="P-loop containing nucleotide triphosphate hydrolases"/>
    <property type="match status" value="2"/>
</dbReference>
<protein>
    <submittedName>
        <fullName evidence="5">ATP-dependent exoDNAse (Exonuclease V), alpha subunit</fullName>
    </submittedName>
</protein>
<dbReference type="EMBL" id="CR378669">
    <property type="protein sequence ID" value="CAG20220.1"/>
    <property type="molecule type" value="Genomic_DNA"/>
</dbReference>